<sequence length="73" mass="8548">MRGERRIEKARFQPFVRPRGENVARRGDHQRDRPWKKGRNEISSAPKKGDADARPKKSKGERAFSKSDRAFRV</sequence>
<gene>
    <name evidence="2" type="ORF">LPLAT_LOCUS10937</name>
</gene>
<evidence type="ECO:0000313" key="2">
    <source>
        <dbReference type="EMBL" id="CAL1685449.1"/>
    </source>
</evidence>
<protein>
    <submittedName>
        <fullName evidence="2">Uncharacterized protein</fullName>
    </submittedName>
</protein>
<feature type="compositionally biased region" description="Basic and acidic residues" evidence="1">
    <location>
        <begin position="1"/>
        <end position="11"/>
    </location>
</feature>
<evidence type="ECO:0000256" key="1">
    <source>
        <dbReference type="SAM" id="MobiDB-lite"/>
    </source>
</evidence>
<dbReference type="Proteomes" id="UP001497644">
    <property type="component" value="Chromosome 6"/>
</dbReference>
<dbReference type="AlphaFoldDB" id="A0AAV2NXY2"/>
<dbReference type="EMBL" id="OZ034829">
    <property type="protein sequence ID" value="CAL1685449.1"/>
    <property type="molecule type" value="Genomic_DNA"/>
</dbReference>
<evidence type="ECO:0000313" key="3">
    <source>
        <dbReference type="Proteomes" id="UP001497644"/>
    </source>
</evidence>
<name>A0AAV2NXY2_9HYME</name>
<feature type="compositionally biased region" description="Basic and acidic residues" evidence="1">
    <location>
        <begin position="18"/>
        <end position="40"/>
    </location>
</feature>
<keyword evidence="3" id="KW-1185">Reference proteome</keyword>
<accession>A0AAV2NXY2</accession>
<proteinExistence type="predicted"/>
<reference evidence="2" key="1">
    <citation type="submission" date="2024-04" db="EMBL/GenBank/DDBJ databases">
        <authorList>
            <consortium name="Molecular Ecology Group"/>
        </authorList>
    </citation>
    <scope>NUCLEOTIDE SEQUENCE</scope>
</reference>
<organism evidence="2 3">
    <name type="scientific">Lasius platythorax</name>
    <dbReference type="NCBI Taxonomy" id="488582"/>
    <lineage>
        <taxon>Eukaryota</taxon>
        <taxon>Metazoa</taxon>
        <taxon>Ecdysozoa</taxon>
        <taxon>Arthropoda</taxon>
        <taxon>Hexapoda</taxon>
        <taxon>Insecta</taxon>
        <taxon>Pterygota</taxon>
        <taxon>Neoptera</taxon>
        <taxon>Endopterygota</taxon>
        <taxon>Hymenoptera</taxon>
        <taxon>Apocrita</taxon>
        <taxon>Aculeata</taxon>
        <taxon>Formicoidea</taxon>
        <taxon>Formicidae</taxon>
        <taxon>Formicinae</taxon>
        <taxon>Lasius</taxon>
        <taxon>Lasius</taxon>
    </lineage>
</organism>
<feature type="compositionally biased region" description="Basic and acidic residues" evidence="1">
    <location>
        <begin position="47"/>
        <end position="73"/>
    </location>
</feature>
<feature type="region of interest" description="Disordered" evidence="1">
    <location>
        <begin position="1"/>
        <end position="73"/>
    </location>
</feature>